<dbReference type="InterPro" id="IPR013196">
    <property type="entry name" value="HTH_11"/>
</dbReference>
<evidence type="ECO:0000256" key="2">
    <source>
        <dbReference type="ARBA" id="ARBA00023125"/>
    </source>
</evidence>
<dbReference type="OrthoDB" id="9815009at2"/>
<dbReference type="InterPro" id="IPR026881">
    <property type="entry name" value="WYL_dom"/>
</dbReference>
<keyword evidence="2" id="KW-0238">DNA-binding</keyword>
<dbReference type="InterPro" id="IPR036390">
    <property type="entry name" value="WH_DNA-bd_sf"/>
</dbReference>
<dbReference type="PROSITE" id="PS51000">
    <property type="entry name" value="HTH_DEOR_2"/>
    <property type="match status" value="1"/>
</dbReference>
<organism evidence="5 6">
    <name type="scientific">Paenibacillus contaminans</name>
    <dbReference type="NCBI Taxonomy" id="450362"/>
    <lineage>
        <taxon>Bacteria</taxon>
        <taxon>Bacillati</taxon>
        <taxon>Bacillota</taxon>
        <taxon>Bacilli</taxon>
        <taxon>Bacillales</taxon>
        <taxon>Paenibacillaceae</taxon>
        <taxon>Paenibacillus</taxon>
    </lineage>
</organism>
<keyword evidence="6" id="KW-1185">Reference proteome</keyword>
<name>A0A329LK32_9BACL</name>
<dbReference type="Proteomes" id="UP000250369">
    <property type="component" value="Unassembled WGS sequence"/>
</dbReference>
<proteinExistence type="predicted"/>
<dbReference type="Pfam" id="PF08279">
    <property type="entry name" value="HTH_11"/>
    <property type="match status" value="1"/>
</dbReference>
<dbReference type="EMBL" id="QMFB01000060">
    <property type="protein sequence ID" value="RAV08324.1"/>
    <property type="molecule type" value="Genomic_DNA"/>
</dbReference>
<dbReference type="InterPro" id="IPR036388">
    <property type="entry name" value="WH-like_DNA-bd_sf"/>
</dbReference>
<dbReference type="PANTHER" id="PTHR34580:SF1">
    <property type="entry name" value="PROTEIN PAFC"/>
    <property type="match status" value="1"/>
</dbReference>
<sequence length="325" mass="36633">MRADRLISILLLLQNNGRMTAKDLAEKLEVSARTIHRDMEALSVAGIPVIAERGTSGGWSLTEGYRTSLTGMKSDEMQSLLLAQPSRIIADLGMRGVFENAVQKLLAAFPSAFRQDAETVRQRIHIDGAGWHQSNERFPLLSVVQEAIWEEKQLHMLYPRGEETVERVVEPLGLVAKSGIWYLVATAEGELRTYRISRLQSARMLDSPFDRPEPFDLAAYWEKSTEQFKASLPRFSAKIKIREKEAERLAKQRYVRFLETYPAKEGFIEADVEFHTIQSACEILLGYGRSVEVVSPAELRNELYAEANAIVSLYASAGCAHDKEQ</sequence>
<protein>
    <submittedName>
        <fullName evidence="5">Transcriptional regulator</fullName>
    </submittedName>
</protein>
<keyword evidence="1" id="KW-0805">Transcription regulation</keyword>
<evidence type="ECO:0000256" key="3">
    <source>
        <dbReference type="ARBA" id="ARBA00023163"/>
    </source>
</evidence>
<evidence type="ECO:0000313" key="6">
    <source>
        <dbReference type="Proteomes" id="UP000250369"/>
    </source>
</evidence>
<comment type="caution">
    <text evidence="5">The sequence shown here is derived from an EMBL/GenBank/DDBJ whole genome shotgun (WGS) entry which is preliminary data.</text>
</comment>
<dbReference type="GO" id="GO:0003700">
    <property type="term" value="F:DNA-binding transcription factor activity"/>
    <property type="evidence" value="ECO:0007669"/>
    <property type="project" value="InterPro"/>
</dbReference>
<dbReference type="InterPro" id="IPR018356">
    <property type="entry name" value="Tscrpt_reg_HTH_DeoR_CS"/>
</dbReference>
<dbReference type="SUPFAM" id="SSF46785">
    <property type="entry name" value="Winged helix' DNA-binding domain"/>
    <property type="match status" value="1"/>
</dbReference>
<dbReference type="Pfam" id="PF25583">
    <property type="entry name" value="WCX"/>
    <property type="match status" value="1"/>
</dbReference>
<dbReference type="InterPro" id="IPR051534">
    <property type="entry name" value="CBASS_pafABC_assoc_protein"/>
</dbReference>
<dbReference type="InterPro" id="IPR057727">
    <property type="entry name" value="WCX_dom"/>
</dbReference>
<dbReference type="GO" id="GO:0003677">
    <property type="term" value="F:DNA binding"/>
    <property type="evidence" value="ECO:0007669"/>
    <property type="project" value="UniProtKB-KW"/>
</dbReference>
<dbReference type="RefSeq" id="WP_113036860.1">
    <property type="nucleotide sequence ID" value="NZ_QMFB01000060.1"/>
</dbReference>
<dbReference type="PANTHER" id="PTHR34580">
    <property type="match status" value="1"/>
</dbReference>
<dbReference type="Gene3D" id="1.10.10.10">
    <property type="entry name" value="Winged helix-like DNA-binding domain superfamily/Winged helix DNA-binding domain"/>
    <property type="match status" value="1"/>
</dbReference>
<gene>
    <name evidence="5" type="ORF">DQG23_41155</name>
</gene>
<feature type="domain" description="HTH deoR-type" evidence="4">
    <location>
        <begin position="2"/>
        <end position="57"/>
    </location>
</feature>
<evidence type="ECO:0000313" key="5">
    <source>
        <dbReference type="EMBL" id="RAV08324.1"/>
    </source>
</evidence>
<accession>A0A329LK32</accession>
<dbReference type="PIRSF" id="PIRSF016838">
    <property type="entry name" value="PafC"/>
    <property type="match status" value="1"/>
</dbReference>
<dbReference type="InterPro" id="IPR001034">
    <property type="entry name" value="DeoR_HTH"/>
</dbReference>
<dbReference type="AlphaFoldDB" id="A0A329LK32"/>
<dbReference type="Pfam" id="PF13280">
    <property type="entry name" value="WYL"/>
    <property type="match status" value="1"/>
</dbReference>
<dbReference type="InterPro" id="IPR028349">
    <property type="entry name" value="PafC-like"/>
</dbReference>
<evidence type="ECO:0000256" key="1">
    <source>
        <dbReference type="ARBA" id="ARBA00023015"/>
    </source>
</evidence>
<reference evidence="5 6" key="1">
    <citation type="journal article" date="2009" name="Int. J. Syst. Evol. Microbiol.">
        <title>Paenibacillus contaminans sp. nov., isolated from a contaminated laboratory plate.</title>
        <authorList>
            <person name="Chou J.H."/>
            <person name="Lee J.H."/>
            <person name="Lin M.C."/>
            <person name="Chang P.S."/>
            <person name="Arun A.B."/>
            <person name="Young C.C."/>
            <person name="Chen W.M."/>
        </authorList>
    </citation>
    <scope>NUCLEOTIDE SEQUENCE [LARGE SCALE GENOMIC DNA]</scope>
    <source>
        <strain evidence="5 6">CKOBP-6</strain>
    </source>
</reference>
<keyword evidence="3" id="KW-0804">Transcription</keyword>
<dbReference type="PROSITE" id="PS52050">
    <property type="entry name" value="WYL"/>
    <property type="match status" value="1"/>
</dbReference>
<evidence type="ECO:0000259" key="4">
    <source>
        <dbReference type="PROSITE" id="PS51000"/>
    </source>
</evidence>
<dbReference type="PROSITE" id="PS00894">
    <property type="entry name" value="HTH_DEOR_1"/>
    <property type="match status" value="1"/>
</dbReference>